<proteinExistence type="predicted"/>
<dbReference type="RefSeq" id="WP_110855570.1">
    <property type="nucleotide sequence ID" value="NZ_QJSQ01000011.1"/>
</dbReference>
<evidence type="ECO:0000313" key="1">
    <source>
        <dbReference type="EMBL" id="PYE22068.1"/>
    </source>
</evidence>
<dbReference type="EMBL" id="QJSQ01000011">
    <property type="protein sequence ID" value="PYE22068.1"/>
    <property type="molecule type" value="Genomic_DNA"/>
</dbReference>
<gene>
    <name evidence="1" type="ORF">C7410_1111</name>
</gene>
<dbReference type="Proteomes" id="UP000247772">
    <property type="component" value="Unassembled WGS sequence"/>
</dbReference>
<protein>
    <submittedName>
        <fullName evidence="1">Uncharacterized protein</fullName>
    </submittedName>
</protein>
<accession>A0A2V4TLE0</accession>
<evidence type="ECO:0000313" key="2">
    <source>
        <dbReference type="Proteomes" id="UP000247772"/>
    </source>
</evidence>
<reference evidence="1 2" key="1">
    <citation type="submission" date="2018-06" db="EMBL/GenBank/DDBJ databases">
        <title>Genomic Encyclopedia of Type Strains, Phase IV (KMG-V): Genome sequencing to study the core and pangenomes of soil and plant-associated prokaryotes.</title>
        <authorList>
            <person name="Whitman W."/>
        </authorList>
    </citation>
    <scope>NUCLEOTIDE SEQUENCE [LARGE SCALE GENOMIC DNA]</scope>
    <source>
        <strain evidence="1 2">SRCL-318</strain>
    </source>
</reference>
<dbReference type="AlphaFoldDB" id="A0A2V4TLE0"/>
<sequence>MSSSNLDGKFSGIWWRALNETSLNALTPELIEKWAGDKRLINPVAKLADVGVFHPTPCIVLTVEGGKACFPIIPVSGDENWKIRRKQHDDQAALWDKVEWFMPLWLPMGEISKLLASIRHVTRERALDLFKYHTSTLYTLAFQAVCIEQILPLARSLKEIVPLAREAYLGAYSGYWATSVGALIPAIEGSLTRIVSDLGTKATAPDMIDHAVNRAIETAAQLHFDHMWVPSEYKTCDYLFGQDERVFAFETFRRWLKNHFFCNTDEYRGVTWLNRHMFAHGTAASWQQPANFARMVVALATLAAIESWYDASHSVSFFLPDMNEDSTLLWQQALLRGDVQMKLKFAEQDHFRKHGRLVPPLPADNGALLRKGLLTQQCMTDLVRPLRDAGWSVKVNEPDDEALYMTVDASHGEKLFSVALLYSCGTENSIYKMLAKECLAILYCGAPYKQDSFAYGISVHVGPVLGWQPPRAG</sequence>
<organism evidence="1 2">
    <name type="scientific">Paraburkholderia silvatlantica</name>
    <dbReference type="NCBI Taxonomy" id="321895"/>
    <lineage>
        <taxon>Bacteria</taxon>
        <taxon>Pseudomonadati</taxon>
        <taxon>Pseudomonadota</taxon>
        <taxon>Betaproteobacteria</taxon>
        <taxon>Burkholderiales</taxon>
        <taxon>Burkholderiaceae</taxon>
        <taxon>Paraburkholderia</taxon>
    </lineage>
</organism>
<name>A0A2V4TLE0_9BURK</name>
<comment type="caution">
    <text evidence="1">The sequence shown here is derived from an EMBL/GenBank/DDBJ whole genome shotgun (WGS) entry which is preliminary data.</text>
</comment>
<dbReference type="OrthoDB" id="9148199at2"/>